<name>A0AAV2CGT6_9ROSI</name>
<dbReference type="Proteomes" id="UP001497516">
    <property type="component" value="Chromosome 1"/>
</dbReference>
<evidence type="ECO:0000313" key="5">
    <source>
        <dbReference type="Proteomes" id="UP001497516"/>
    </source>
</evidence>
<dbReference type="InterPro" id="IPR025558">
    <property type="entry name" value="DUF4283"/>
</dbReference>
<dbReference type="AlphaFoldDB" id="A0AAV2CGT6"/>
<feature type="domain" description="CCHC-type" evidence="3">
    <location>
        <begin position="197"/>
        <end position="212"/>
    </location>
</feature>
<keyword evidence="1" id="KW-0862">Zinc</keyword>
<dbReference type="Pfam" id="PF14111">
    <property type="entry name" value="DUF4283"/>
    <property type="match status" value="1"/>
</dbReference>
<sequence length="375" mass="42743">MDLTEEEETLISIDDTVVTEGVEEVIKELGVARKLIAGKPPSAKILKRILSEAWKLRREFDVQITRDNIIRLQLYCFEDKNKVLFGGPWHLERQLLIFKEVPPDLDMKRLDFSMADFWVRIRELPLKMRNAQMAEKMGAMFGSFIRWDELYSGVNSDYMRIRVSIPVTKPLRRVVKLQGKDGPISYRVGYERLPIFCFKCGVFRHLKKSCPKQLEEANAKEDSYGPCLREDSPLKKLSLKEKGKSQLLAKLWEEVQAERNSKQKLLEMQKGVEEQTEELTKDLLTIKVNDILTNSSLGGNEEEIRGKPDPNGSIQKGADLLTTVETNNGPGAERNHVTQEKNTAASALEGKGGKRLDRKTPLTAQRKEGKLDMGK</sequence>
<dbReference type="PANTHER" id="PTHR31286:SF167">
    <property type="entry name" value="OS09G0268800 PROTEIN"/>
    <property type="match status" value="1"/>
</dbReference>
<protein>
    <recommendedName>
        <fullName evidence="3">CCHC-type domain-containing protein</fullName>
    </recommendedName>
</protein>
<accession>A0AAV2CGT6</accession>
<dbReference type="PROSITE" id="PS50158">
    <property type="entry name" value="ZF_CCHC"/>
    <property type="match status" value="1"/>
</dbReference>
<organism evidence="4 5">
    <name type="scientific">Linum trigynum</name>
    <dbReference type="NCBI Taxonomy" id="586398"/>
    <lineage>
        <taxon>Eukaryota</taxon>
        <taxon>Viridiplantae</taxon>
        <taxon>Streptophyta</taxon>
        <taxon>Embryophyta</taxon>
        <taxon>Tracheophyta</taxon>
        <taxon>Spermatophyta</taxon>
        <taxon>Magnoliopsida</taxon>
        <taxon>eudicotyledons</taxon>
        <taxon>Gunneridae</taxon>
        <taxon>Pentapetalae</taxon>
        <taxon>rosids</taxon>
        <taxon>fabids</taxon>
        <taxon>Malpighiales</taxon>
        <taxon>Linaceae</taxon>
        <taxon>Linum</taxon>
    </lineage>
</organism>
<keyword evidence="1" id="KW-0479">Metal-binding</keyword>
<dbReference type="PANTHER" id="PTHR31286">
    <property type="entry name" value="GLYCINE-RICH CELL WALL STRUCTURAL PROTEIN 1.8-LIKE"/>
    <property type="match status" value="1"/>
</dbReference>
<dbReference type="InterPro" id="IPR001878">
    <property type="entry name" value="Znf_CCHC"/>
</dbReference>
<evidence type="ECO:0000256" key="1">
    <source>
        <dbReference type="PROSITE-ProRule" id="PRU00047"/>
    </source>
</evidence>
<feature type="region of interest" description="Disordered" evidence="2">
    <location>
        <begin position="296"/>
        <end position="375"/>
    </location>
</feature>
<dbReference type="GO" id="GO:0008270">
    <property type="term" value="F:zinc ion binding"/>
    <property type="evidence" value="ECO:0007669"/>
    <property type="project" value="UniProtKB-KW"/>
</dbReference>
<dbReference type="EMBL" id="OZ034813">
    <property type="protein sequence ID" value="CAL1355749.1"/>
    <property type="molecule type" value="Genomic_DNA"/>
</dbReference>
<evidence type="ECO:0000259" key="3">
    <source>
        <dbReference type="PROSITE" id="PS50158"/>
    </source>
</evidence>
<gene>
    <name evidence="4" type="ORF">LTRI10_LOCUS3491</name>
</gene>
<proteinExistence type="predicted"/>
<keyword evidence="5" id="KW-1185">Reference proteome</keyword>
<evidence type="ECO:0000313" key="4">
    <source>
        <dbReference type="EMBL" id="CAL1355749.1"/>
    </source>
</evidence>
<dbReference type="GO" id="GO:0003676">
    <property type="term" value="F:nucleic acid binding"/>
    <property type="evidence" value="ECO:0007669"/>
    <property type="project" value="InterPro"/>
</dbReference>
<evidence type="ECO:0000256" key="2">
    <source>
        <dbReference type="SAM" id="MobiDB-lite"/>
    </source>
</evidence>
<feature type="compositionally biased region" description="Basic and acidic residues" evidence="2">
    <location>
        <begin position="351"/>
        <end position="375"/>
    </location>
</feature>
<dbReference type="InterPro" id="IPR025836">
    <property type="entry name" value="Zn_knuckle_CX2CX4HX4C"/>
</dbReference>
<dbReference type="Pfam" id="PF14392">
    <property type="entry name" value="zf-CCHC_4"/>
    <property type="match status" value="1"/>
</dbReference>
<dbReference type="InterPro" id="IPR040256">
    <property type="entry name" value="At4g02000-like"/>
</dbReference>
<reference evidence="4 5" key="1">
    <citation type="submission" date="2024-04" db="EMBL/GenBank/DDBJ databases">
        <authorList>
            <person name="Fracassetti M."/>
        </authorList>
    </citation>
    <scope>NUCLEOTIDE SEQUENCE [LARGE SCALE GENOMIC DNA]</scope>
</reference>
<keyword evidence="1" id="KW-0863">Zinc-finger</keyword>